<dbReference type="AlphaFoldDB" id="A0ABD3S4A6"/>
<proteinExistence type="predicted"/>
<protein>
    <submittedName>
        <fullName evidence="1">Uncharacterized protein</fullName>
    </submittedName>
</protein>
<evidence type="ECO:0000313" key="2">
    <source>
        <dbReference type="Proteomes" id="UP001634393"/>
    </source>
</evidence>
<comment type="caution">
    <text evidence="1">The sequence shown here is derived from an EMBL/GenBank/DDBJ whole genome shotgun (WGS) entry which is preliminary data.</text>
</comment>
<keyword evidence="2" id="KW-1185">Reference proteome</keyword>
<organism evidence="1 2">
    <name type="scientific">Penstemon smallii</name>
    <dbReference type="NCBI Taxonomy" id="265156"/>
    <lineage>
        <taxon>Eukaryota</taxon>
        <taxon>Viridiplantae</taxon>
        <taxon>Streptophyta</taxon>
        <taxon>Embryophyta</taxon>
        <taxon>Tracheophyta</taxon>
        <taxon>Spermatophyta</taxon>
        <taxon>Magnoliopsida</taxon>
        <taxon>eudicotyledons</taxon>
        <taxon>Gunneridae</taxon>
        <taxon>Pentapetalae</taxon>
        <taxon>asterids</taxon>
        <taxon>lamiids</taxon>
        <taxon>Lamiales</taxon>
        <taxon>Plantaginaceae</taxon>
        <taxon>Cheloneae</taxon>
        <taxon>Penstemon</taxon>
    </lineage>
</organism>
<gene>
    <name evidence="1" type="ORF">ACJIZ3_005221</name>
</gene>
<dbReference type="EMBL" id="JBJXBP010000007">
    <property type="protein sequence ID" value="KAL3819316.1"/>
    <property type="molecule type" value="Genomic_DNA"/>
</dbReference>
<reference evidence="1 2" key="1">
    <citation type="submission" date="2024-12" db="EMBL/GenBank/DDBJ databases">
        <title>The unique morphological basis and parallel evolutionary history of personate flowers in Penstemon.</title>
        <authorList>
            <person name="Depatie T.H."/>
            <person name="Wessinger C.A."/>
        </authorList>
    </citation>
    <scope>NUCLEOTIDE SEQUENCE [LARGE SCALE GENOMIC DNA]</scope>
    <source>
        <strain evidence="1">WTNN_2</strain>
        <tissue evidence="1">Leaf</tissue>
    </source>
</reference>
<dbReference type="Proteomes" id="UP001634393">
    <property type="component" value="Unassembled WGS sequence"/>
</dbReference>
<sequence length="75" mass="8942">MEEGDGFLVVCWEMKRKNKGMKRRKNDMMKNLDFLLLLLHGCYCISESLKRREQVESDLHANFTCVRRKLGYTKV</sequence>
<evidence type="ECO:0000313" key="1">
    <source>
        <dbReference type="EMBL" id="KAL3819316.1"/>
    </source>
</evidence>
<name>A0ABD3S4A6_9LAMI</name>
<accession>A0ABD3S4A6</accession>